<keyword evidence="4 6" id="KW-1133">Transmembrane helix</keyword>
<evidence type="ECO:0000256" key="3">
    <source>
        <dbReference type="ARBA" id="ARBA00022837"/>
    </source>
</evidence>
<dbReference type="OrthoDB" id="544685at2759"/>
<organism evidence="8 9">
    <name type="scientific">Microthyrium microscopicum</name>
    <dbReference type="NCBI Taxonomy" id="703497"/>
    <lineage>
        <taxon>Eukaryota</taxon>
        <taxon>Fungi</taxon>
        <taxon>Dikarya</taxon>
        <taxon>Ascomycota</taxon>
        <taxon>Pezizomycotina</taxon>
        <taxon>Dothideomycetes</taxon>
        <taxon>Dothideomycetes incertae sedis</taxon>
        <taxon>Microthyriales</taxon>
        <taxon>Microthyriaceae</taxon>
        <taxon>Microthyrium</taxon>
    </lineage>
</organism>
<feature type="transmembrane region" description="Helical" evidence="6">
    <location>
        <begin position="161"/>
        <end position="178"/>
    </location>
</feature>
<dbReference type="GO" id="GO:0005509">
    <property type="term" value="F:calcium ion binding"/>
    <property type="evidence" value="ECO:0007669"/>
    <property type="project" value="InterPro"/>
</dbReference>
<proteinExistence type="predicted"/>
<feature type="transmembrane region" description="Helical" evidence="6">
    <location>
        <begin position="456"/>
        <end position="482"/>
    </location>
</feature>
<name>A0A6A6URD8_9PEZI</name>
<feature type="transmembrane region" description="Helical" evidence="6">
    <location>
        <begin position="427"/>
        <end position="444"/>
    </location>
</feature>
<evidence type="ECO:0000259" key="7">
    <source>
        <dbReference type="PROSITE" id="PS50222"/>
    </source>
</evidence>
<protein>
    <recommendedName>
        <fullName evidence="7">EF-hand domain-containing protein</fullName>
    </recommendedName>
</protein>
<dbReference type="GO" id="GO:0016020">
    <property type="term" value="C:membrane"/>
    <property type="evidence" value="ECO:0007669"/>
    <property type="project" value="UniProtKB-SubCell"/>
</dbReference>
<dbReference type="GO" id="GO:0006874">
    <property type="term" value="P:intracellular calcium ion homeostasis"/>
    <property type="evidence" value="ECO:0007669"/>
    <property type="project" value="TreeGrafter"/>
</dbReference>
<keyword evidence="2 6" id="KW-0812">Transmembrane</keyword>
<dbReference type="InterPro" id="IPR010920">
    <property type="entry name" value="LSM_dom_sf"/>
</dbReference>
<comment type="subcellular location">
    <subcellularLocation>
        <location evidence="1">Membrane</location>
    </subcellularLocation>
</comment>
<evidence type="ECO:0000256" key="5">
    <source>
        <dbReference type="ARBA" id="ARBA00023136"/>
    </source>
</evidence>
<feature type="transmembrane region" description="Helical" evidence="6">
    <location>
        <begin position="126"/>
        <end position="149"/>
    </location>
</feature>
<dbReference type="GO" id="GO:0005262">
    <property type="term" value="F:calcium channel activity"/>
    <property type="evidence" value="ECO:0007669"/>
    <property type="project" value="TreeGrafter"/>
</dbReference>
<dbReference type="InterPro" id="IPR006685">
    <property type="entry name" value="MscS_channel_2nd"/>
</dbReference>
<evidence type="ECO:0000313" key="9">
    <source>
        <dbReference type="Proteomes" id="UP000799302"/>
    </source>
</evidence>
<dbReference type="PROSITE" id="PS00018">
    <property type="entry name" value="EF_HAND_1"/>
    <property type="match status" value="1"/>
</dbReference>
<evidence type="ECO:0000256" key="1">
    <source>
        <dbReference type="ARBA" id="ARBA00004370"/>
    </source>
</evidence>
<keyword evidence="9" id="KW-1185">Reference proteome</keyword>
<dbReference type="PANTHER" id="PTHR31323:SF14">
    <property type="entry name" value="MECHANOSENSITIVE ION CHANNEL PROTEIN MSY2"/>
    <property type="match status" value="1"/>
</dbReference>
<evidence type="ECO:0000256" key="4">
    <source>
        <dbReference type="ARBA" id="ARBA00022989"/>
    </source>
</evidence>
<dbReference type="InterPro" id="IPR058650">
    <property type="entry name" value="Msy1/2-like"/>
</dbReference>
<dbReference type="InterPro" id="IPR002048">
    <property type="entry name" value="EF_hand_dom"/>
</dbReference>
<dbReference type="PANTHER" id="PTHR31323">
    <property type="entry name" value="MECHANOSENSITIVE ION CHANNEL PROTEIN MSY2"/>
    <property type="match status" value="1"/>
</dbReference>
<feature type="domain" description="EF-hand" evidence="7">
    <location>
        <begin position="371"/>
        <end position="406"/>
    </location>
</feature>
<gene>
    <name evidence="8" type="ORF">BT63DRAFT_22077</name>
</gene>
<accession>A0A6A6URD8</accession>
<dbReference type="AlphaFoldDB" id="A0A6A6URD8"/>
<dbReference type="InterPro" id="IPR023408">
    <property type="entry name" value="MscS_beta-dom_sf"/>
</dbReference>
<sequence length="708" mass="80710">MAPKDITIQMTSLEDIGHARATGATAALGNNSPTAYTGGTLSNEGLRRRGRYTKLSDESDHEDSQTSKLQGFVYRITGSTILRRLLLYYLPPALVLLIVVVIFLTAAKNARIGDIHMVGLFVWLEVIWATIWVAWAIAYIFPFVFQYFGGFISHGARHFTGILKAVLIPMTAFIWALLSRAATPVLCVFDDIDPGKCDDDWVLVIRKALLATIGCTGLYFIEKILIHLLTVNYRKRQFKTRLDESKRIIRILALMYEASLKLYPGFCARFVEEDHKIHRTQTQTRIQLAREERSRLRQKVSKFYGEEAMAETLSRLQGKEVLKPGSPRSVVLRALETEKASEALARRLWLSFTLEKDMVTEADIARILGPDREDDALDIFLELDKDENGDISMEEMILLVTQFSQNRHSIEQSMHDIGQAVKSLDRILEVVLLFLSTLIYVAVFDARGFTSLTTVWTSIAAASFAIAGTVQEFLGSLVFIFIKHPYDVGDRVDINKEQLIVEHISLLFTIFRQIDTGGTVQIPNIVNNTQLIRNISRSRAMMERYDFAISPKTKFFQIENLKSELQKFVLEPQNKRDYQSKIDIEVMSIGNMEKLCLRVEICMKSNFANETLYAMRRSKFMCALFAAMKKHSISKPWGGKPPDAGSWENPAYTVTLTDTEAKEAREGWEEREEKDRAKKLEKLWWDGLAKEKSKENKPVKDKPTEEKL</sequence>
<keyword evidence="3" id="KW-0106">Calcium</keyword>
<dbReference type="Pfam" id="PF00924">
    <property type="entry name" value="MS_channel_2nd"/>
    <property type="match status" value="1"/>
</dbReference>
<evidence type="ECO:0000256" key="2">
    <source>
        <dbReference type="ARBA" id="ARBA00022692"/>
    </source>
</evidence>
<evidence type="ECO:0000256" key="6">
    <source>
        <dbReference type="SAM" id="Phobius"/>
    </source>
</evidence>
<dbReference type="SUPFAM" id="SSF50182">
    <property type="entry name" value="Sm-like ribonucleoproteins"/>
    <property type="match status" value="1"/>
</dbReference>
<dbReference type="InterPro" id="IPR018247">
    <property type="entry name" value="EF_Hand_1_Ca_BS"/>
</dbReference>
<feature type="transmembrane region" description="Helical" evidence="6">
    <location>
        <begin position="85"/>
        <end position="106"/>
    </location>
</feature>
<dbReference type="SUPFAM" id="SSF47473">
    <property type="entry name" value="EF-hand"/>
    <property type="match status" value="1"/>
</dbReference>
<dbReference type="Gene3D" id="2.30.30.60">
    <property type="match status" value="1"/>
</dbReference>
<reference evidence="8" key="1">
    <citation type="journal article" date="2020" name="Stud. Mycol.">
        <title>101 Dothideomycetes genomes: a test case for predicting lifestyles and emergence of pathogens.</title>
        <authorList>
            <person name="Haridas S."/>
            <person name="Albert R."/>
            <person name="Binder M."/>
            <person name="Bloem J."/>
            <person name="Labutti K."/>
            <person name="Salamov A."/>
            <person name="Andreopoulos B."/>
            <person name="Baker S."/>
            <person name="Barry K."/>
            <person name="Bills G."/>
            <person name="Bluhm B."/>
            <person name="Cannon C."/>
            <person name="Castanera R."/>
            <person name="Culley D."/>
            <person name="Daum C."/>
            <person name="Ezra D."/>
            <person name="Gonzalez J."/>
            <person name="Henrissat B."/>
            <person name="Kuo A."/>
            <person name="Liang C."/>
            <person name="Lipzen A."/>
            <person name="Lutzoni F."/>
            <person name="Magnuson J."/>
            <person name="Mondo S."/>
            <person name="Nolan M."/>
            <person name="Ohm R."/>
            <person name="Pangilinan J."/>
            <person name="Park H.-J."/>
            <person name="Ramirez L."/>
            <person name="Alfaro M."/>
            <person name="Sun H."/>
            <person name="Tritt A."/>
            <person name="Yoshinaga Y."/>
            <person name="Zwiers L.-H."/>
            <person name="Turgeon B."/>
            <person name="Goodwin S."/>
            <person name="Spatafora J."/>
            <person name="Crous P."/>
            <person name="Grigoriev I."/>
        </authorList>
    </citation>
    <scope>NUCLEOTIDE SEQUENCE</scope>
    <source>
        <strain evidence="8">CBS 115976</strain>
    </source>
</reference>
<dbReference type="EMBL" id="MU004230">
    <property type="protein sequence ID" value="KAF2674845.1"/>
    <property type="molecule type" value="Genomic_DNA"/>
</dbReference>
<dbReference type="Pfam" id="PF25886">
    <property type="entry name" value="Msy1"/>
    <property type="match status" value="1"/>
</dbReference>
<evidence type="ECO:0000313" key="8">
    <source>
        <dbReference type="EMBL" id="KAF2674845.1"/>
    </source>
</evidence>
<dbReference type="InterPro" id="IPR011992">
    <property type="entry name" value="EF-hand-dom_pair"/>
</dbReference>
<dbReference type="PROSITE" id="PS50222">
    <property type="entry name" value="EF_HAND_2"/>
    <property type="match status" value="1"/>
</dbReference>
<feature type="transmembrane region" description="Helical" evidence="6">
    <location>
        <begin position="208"/>
        <end position="231"/>
    </location>
</feature>
<dbReference type="Proteomes" id="UP000799302">
    <property type="component" value="Unassembled WGS sequence"/>
</dbReference>
<keyword evidence="5 6" id="KW-0472">Membrane</keyword>